<dbReference type="CDD" id="cd00082">
    <property type="entry name" value="HisKA"/>
    <property type="match status" value="1"/>
</dbReference>
<dbReference type="CDD" id="cd00130">
    <property type="entry name" value="PAS"/>
    <property type="match status" value="2"/>
</dbReference>
<feature type="domain" description="Histidine kinase" evidence="9">
    <location>
        <begin position="395"/>
        <end position="613"/>
    </location>
</feature>
<dbReference type="Gene3D" id="3.40.50.2300">
    <property type="match status" value="1"/>
</dbReference>
<dbReference type="Gene3D" id="3.30.565.10">
    <property type="entry name" value="Histidine kinase-like ATPase, C-terminal domain"/>
    <property type="match status" value="1"/>
</dbReference>
<dbReference type="EMBL" id="SPUH01000001">
    <property type="protein sequence ID" value="TKS54898.1"/>
    <property type="molecule type" value="Genomic_DNA"/>
</dbReference>
<evidence type="ECO:0000259" key="10">
    <source>
        <dbReference type="PROSITE" id="PS50110"/>
    </source>
</evidence>
<dbReference type="CDD" id="cd17580">
    <property type="entry name" value="REC_2_DhkD-like"/>
    <property type="match status" value="1"/>
</dbReference>
<dbReference type="Pfam" id="PF00512">
    <property type="entry name" value="HisKA"/>
    <property type="match status" value="1"/>
</dbReference>
<evidence type="ECO:0000256" key="7">
    <source>
        <dbReference type="ARBA" id="ARBA00023136"/>
    </source>
</evidence>
<proteinExistence type="predicted"/>
<organism evidence="12 13">
    <name type="scientific">Luteimonas yindakuii</name>
    <dbReference type="NCBI Taxonomy" id="2565782"/>
    <lineage>
        <taxon>Bacteria</taxon>
        <taxon>Pseudomonadati</taxon>
        <taxon>Pseudomonadota</taxon>
        <taxon>Gammaproteobacteria</taxon>
        <taxon>Lysobacterales</taxon>
        <taxon>Lysobacteraceae</taxon>
        <taxon>Luteimonas</taxon>
    </lineage>
</organism>
<dbReference type="SMART" id="SM00388">
    <property type="entry name" value="HisKA"/>
    <property type="match status" value="1"/>
</dbReference>
<dbReference type="PROSITE" id="PS50113">
    <property type="entry name" value="PAC"/>
    <property type="match status" value="1"/>
</dbReference>
<dbReference type="InterPro" id="IPR036097">
    <property type="entry name" value="HisK_dim/P_sf"/>
</dbReference>
<dbReference type="GO" id="GO:0000155">
    <property type="term" value="F:phosphorelay sensor kinase activity"/>
    <property type="evidence" value="ECO:0007669"/>
    <property type="project" value="InterPro"/>
</dbReference>
<keyword evidence="5" id="KW-0418">Kinase</keyword>
<dbReference type="InterPro" id="IPR035965">
    <property type="entry name" value="PAS-like_dom_sf"/>
</dbReference>
<dbReference type="PROSITE" id="PS50109">
    <property type="entry name" value="HIS_KIN"/>
    <property type="match status" value="1"/>
</dbReference>
<evidence type="ECO:0000259" key="11">
    <source>
        <dbReference type="PROSITE" id="PS50113"/>
    </source>
</evidence>
<dbReference type="InterPro" id="IPR000700">
    <property type="entry name" value="PAS-assoc_C"/>
</dbReference>
<dbReference type="SUPFAM" id="SSF52172">
    <property type="entry name" value="CheY-like"/>
    <property type="match status" value="1"/>
</dbReference>
<dbReference type="SMART" id="SM00091">
    <property type="entry name" value="PAS"/>
    <property type="match status" value="2"/>
</dbReference>
<dbReference type="PANTHER" id="PTHR43047:SF72">
    <property type="entry name" value="OSMOSENSING HISTIDINE PROTEIN KINASE SLN1"/>
    <property type="match status" value="1"/>
</dbReference>
<keyword evidence="7" id="KW-0472">Membrane</keyword>
<dbReference type="InterPro" id="IPR013656">
    <property type="entry name" value="PAS_4"/>
</dbReference>
<dbReference type="Pfam" id="PF02518">
    <property type="entry name" value="HATPase_c"/>
    <property type="match status" value="1"/>
</dbReference>
<dbReference type="SMART" id="SM00387">
    <property type="entry name" value="HATPase_c"/>
    <property type="match status" value="1"/>
</dbReference>
<evidence type="ECO:0000256" key="6">
    <source>
        <dbReference type="ARBA" id="ARBA00023012"/>
    </source>
</evidence>
<protein>
    <recommendedName>
        <fullName evidence="2">histidine kinase</fullName>
        <ecNumber evidence="2">2.7.13.3</ecNumber>
    </recommendedName>
</protein>
<dbReference type="RefSeq" id="WP_134674255.1">
    <property type="nucleotide sequence ID" value="NZ_SPUH01000001.1"/>
</dbReference>
<comment type="catalytic activity">
    <reaction evidence="1">
        <text>ATP + protein L-histidine = ADP + protein N-phospho-L-histidine.</text>
        <dbReference type="EC" id="2.7.13.3"/>
    </reaction>
</comment>
<keyword evidence="4" id="KW-0808">Transferase</keyword>
<evidence type="ECO:0000256" key="8">
    <source>
        <dbReference type="PROSITE-ProRule" id="PRU00169"/>
    </source>
</evidence>
<dbReference type="InterPro" id="IPR000014">
    <property type="entry name" value="PAS"/>
</dbReference>
<feature type="domain" description="PAC" evidence="11">
    <location>
        <begin position="326"/>
        <end position="377"/>
    </location>
</feature>
<evidence type="ECO:0000256" key="1">
    <source>
        <dbReference type="ARBA" id="ARBA00000085"/>
    </source>
</evidence>
<dbReference type="SUPFAM" id="SSF55874">
    <property type="entry name" value="ATPase domain of HSP90 chaperone/DNA topoisomerase II/histidine kinase"/>
    <property type="match status" value="1"/>
</dbReference>
<dbReference type="FunFam" id="1.10.287.130:FF:000001">
    <property type="entry name" value="Two-component sensor histidine kinase"/>
    <property type="match status" value="1"/>
</dbReference>
<name>A0A4Z1RDJ5_9GAMM</name>
<reference evidence="12 13" key="1">
    <citation type="submission" date="2019-01" db="EMBL/GenBank/DDBJ databases">
        <authorList>
            <person name="Zhang S."/>
        </authorList>
    </citation>
    <scope>NUCLEOTIDE SEQUENCE [LARGE SCALE GENOMIC DNA]</scope>
    <source>
        <strain evidence="12 13">1626</strain>
    </source>
</reference>
<dbReference type="InterPro" id="IPR011006">
    <property type="entry name" value="CheY-like_superfamily"/>
</dbReference>
<dbReference type="Pfam" id="PF08448">
    <property type="entry name" value="PAS_4"/>
    <property type="match status" value="3"/>
</dbReference>
<dbReference type="AlphaFoldDB" id="A0A4Z1RDJ5"/>
<dbReference type="InterPro" id="IPR036890">
    <property type="entry name" value="HATPase_C_sf"/>
</dbReference>
<comment type="caution">
    <text evidence="12">The sequence shown here is derived from an EMBL/GenBank/DDBJ whole genome shotgun (WGS) entry which is preliminary data.</text>
</comment>
<dbReference type="FunFam" id="3.30.565.10:FF:000006">
    <property type="entry name" value="Sensor histidine kinase WalK"/>
    <property type="match status" value="1"/>
</dbReference>
<feature type="modified residue" description="4-aspartylphosphate" evidence="8">
    <location>
        <position position="682"/>
    </location>
</feature>
<dbReference type="GO" id="GO:0009927">
    <property type="term" value="F:histidine phosphotransfer kinase activity"/>
    <property type="evidence" value="ECO:0007669"/>
    <property type="project" value="TreeGrafter"/>
</dbReference>
<dbReference type="InterPro" id="IPR005467">
    <property type="entry name" value="His_kinase_dom"/>
</dbReference>
<evidence type="ECO:0000313" key="13">
    <source>
        <dbReference type="Proteomes" id="UP000298681"/>
    </source>
</evidence>
<gene>
    <name evidence="12" type="ORF">E4582_09070</name>
</gene>
<dbReference type="InterPro" id="IPR003594">
    <property type="entry name" value="HATPase_dom"/>
</dbReference>
<dbReference type="InterPro" id="IPR004358">
    <property type="entry name" value="Sig_transdc_His_kin-like_C"/>
</dbReference>
<dbReference type="PANTHER" id="PTHR43047">
    <property type="entry name" value="TWO-COMPONENT HISTIDINE PROTEIN KINASE"/>
    <property type="match status" value="1"/>
</dbReference>
<dbReference type="EC" id="2.7.13.3" evidence="2"/>
<dbReference type="InterPro" id="IPR001789">
    <property type="entry name" value="Sig_transdc_resp-reg_receiver"/>
</dbReference>
<evidence type="ECO:0000256" key="2">
    <source>
        <dbReference type="ARBA" id="ARBA00012438"/>
    </source>
</evidence>
<feature type="domain" description="Response regulatory" evidence="10">
    <location>
        <begin position="633"/>
        <end position="747"/>
    </location>
</feature>
<evidence type="ECO:0000256" key="4">
    <source>
        <dbReference type="ARBA" id="ARBA00022679"/>
    </source>
</evidence>
<dbReference type="SMART" id="SM00448">
    <property type="entry name" value="REC"/>
    <property type="match status" value="1"/>
</dbReference>
<evidence type="ECO:0000256" key="5">
    <source>
        <dbReference type="ARBA" id="ARBA00022777"/>
    </source>
</evidence>
<dbReference type="Gene3D" id="3.30.450.20">
    <property type="entry name" value="PAS domain"/>
    <property type="match status" value="3"/>
</dbReference>
<dbReference type="Proteomes" id="UP000298681">
    <property type="component" value="Unassembled WGS sequence"/>
</dbReference>
<dbReference type="SUPFAM" id="SSF47384">
    <property type="entry name" value="Homodimeric domain of signal transducing histidine kinase"/>
    <property type="match status" value="1"/>
</dbReference>
<keyword evidence="3 8" id="KW-0597">Phosphoprotein</keyword>
<dbReference type="PRINTS" id="PR00344">
    <property type="entry name" value="BCTRLSENSOR"/>
</dbReference>
<dbReference type="NCBIfam" id="TIGR00229">
    <property type="entry name" value="sensory_box"/>
    <property type="match status" value="1"/>
</dbReference>
<dbReference type="Gene3D" id="1.10.287.130">
    <property type="match status" value="1"/>
</dbReference>
<keyword evidence="13" id="KW-1185">Reference proteome</keyword>
<evidence type="ECO:0000259" key="9">
    <source>
        <dbReference type="PROSITE" id="PS50109"/>
    </source>
</evidence>
<dbReference type="GO" id="GO:0005886">
    <property type="term" value="C:plasma membrane"/>
    <property type="evidence" value="ECO:0007669"/>
    <property type="project" value="TreeGrafter"/>
</dbReference>
<keyword evidence="6" id="KW-0902">Two-component regulatory system</keyword>
<dbReference type="PROSITE" id="PS50110">
    <property type="entry name" value="RESPONSE_REGULATORY"/>
    <property type="match status" value="1"/>
</dbReference>
<dbReference type="Pfam" id="PF00072">
    <property type="entry name" value="Response_reg"/>
    <property type="match status" value="1"/>
</dbReference>
<dbReference type="InterPro" id="IPR003661">
    <property type="entry name" value="HisK_dim/P_dom"/>
</dbReference>
<evidence type="ECO:0000313" key="12">
    <source>
        <dbReference type="EMBL" id="TKS54898.1"/>
    </source>
</evidence>
<sequence>MAPHDLLRAFDALPGHLAVLRAVPGFPVVAMSRTLQAMSAAPAHVLGRPLFELFPEAPQAPGSAAILQAAFEHVIRTRRPERHEQRFDLVDPASGRFEERYWSMVNTPILDDAGAVEYILHQAEDAATERRHGSMAILDAMTEGVFTLDRQWRFGYVNPEAHRILRAEPGSLAGAVIWERFPGSGNSAFSEHYRQTMHGRVATRFTAFYPGLEGWYEVTVYPAPEGISVYFRDVTARVLAEQDRERLAAESKHQRRIYETALDNTPDFVYVFGTDHRAIYANQALLRVWGVDDVRGKTWLDLGYEPWHADMHDRELAEVIATRAPIRGEIPFTGTNGRRIYDYIFAPVFDAAGAIVAVAGTTRDITERQAAERIIREHAQRLAEADRAKDDFLATLSHELRNPLAPIRYGLEILRASTESGGQQARIHSMMERQVDHLVRLVDDLMEVSRITRGKVSLQVEPVTLADVVDSAIEASRPAIEAGQHGLTLDLPATPVVVHGDRVRLAQILGNLLNNAARYSAPGGHVVLRARVADGAVILSVEDSGVGMEAEEIPRLFEMFSRGERTRASHQGGLGIGLALARRLAVLHGGSLDAVSDGPGKGSTFTLRLPLHGTDAAPSSWSDDIDTTRLLLRVLVADDEADVGGSLAEALRLSGAEVHLVENGGDALREFDRIEPDVAILDIGMPHVTGYDVARTLRERGVRTPLIALTGWGQAEDRERAFAAGFDHHLVKPVAMPMLVDLLASIEHATRATAVAQAPPEPAATLVHDTPG</sequence>
<evidence type="ECO:0000256" key="3">
    <source>
        <dbReference type="ARBA" id="ARBA00022553"/>
    </source>
</evidence>
<dbReference type="SUPFAM" id="SSF55785">
    <property type="entry name" value="PYP-like sensor domain (PAS domain)"/>
    <property type="match status" value="2"/>
</dbReference>
<accession>A0A4Z1RDJ5</accession>